<dbReference type="InterPro" id="IPR050550">
    <property type="entry name" value="SEC23_SEC24_subfamily"/>
</dbReference>
<name>V9KH08_CALMI</name>
<protein>
    <submittedName>
        <fullName evidence="4">Circularly permutated Ras protein 1-like protein</fullName>
    </submittedName>
</protein>
<evidence type="ECO:0000259" key="3">
    <source>
        <dbReference type="PROSITE" id="PS50234"/>
    </source>
</evidence>
<dbReference type="InterPro" id="IPR036465">
    <property type="entry name" value="vWFA_dom_sf"/>
</dbReference>
<dbReference type="GO" id="GO:0070971">
    <property type="term" value="C:endoplasmic reticulum exit site"/>
    <property type="evidence" value="ECO:0007669"/>
    <property type="project" value="TreeGrafter"/>
</dbReference>
<reference evidence="4" key="1">
    <citation type="journal article" date="2014" name="Nature">
        <title>Elephant shark genome provides unique insights into gnathostome evolution.</title>
        <authorList>
            <consortium name="International Elephant Shark Genome Sequencing Consortium"/>
            <person name="Venkatesh B."/>
            <person name="Lee A.P."/>
            <person name="Ravi V."/>
            <person name="Maurya A.K."/>
            <person name="Lian M.M."/>
            <person name="Swann J.B."/>
            <person name="Ohta Y."/>
            <person name="Flajnik M.F."/>
            <person name="Sutoh Y."/>
            <person name="Kasahara M."/>
            <person name="Hoon S."/>
            <person name="Gangu V."/>
            <person name="Roy S.W."/>
            <person name="Irimia M."/>
            <person name="Korzh V."/>
            <person name="Kondrychyn I."/>
            <person name="Lim Z.W."/>
            <person name="Tay B.H."/>
            <person name="Tohari S."/>
            <person name="Kong K.W."/>
            <person name="Ho S."/>
            <person name="Lorente-Galdos B."/>
            <person name="Quilez J."/>
            <person name="Marques-Bonet T."/>
            <person name="Raney B.J."/>
            <person name="Ingham P.W."/>
            <person name="Tay A."/>
            <person name="Hillier L.W."/>
            <person name="Minx P."/>
            <person name="Boehm T."/>
            <person name="Wilson R.K."/>
            <person name="Brenner S."/>
            <person name="Warren W.C."/>
        </authorList>
    </citation>
    <scope>NUCLEOTIDE SEQUENCE</scope>
    <source>
        <tissue evidence="4">Spleen</tissue>
    </source>
</reference>
<feature type="region of interest" description="Disordered" evidence="2">
    <location>
        <begin position="28"/>
        <end position="54"/>
    </location>
</feature>
<dbReference type="AlphaFoldDB" id="V9KH08"/>
<feature type="compositionally biased region" description="Basic and acidic residues" evidence="2">
    <location>
        <begin position="45"/>
        <end position="54"/>
    </location>
</feature>
<dbReference type="InterPro" id="IPR002035">
    <property type="entry name" value="VWF_A"/>
</dbReference>
<evidence type="ECO:0000313" key="4">
    <source>
        <dbReference type="EMBL" id="AFO97184.1"/>
    </source>
</evidence>
<dbReference type="GO" id="GO:0000149">
    <property type="term" value="F:SNARE binding"/>
    <property type="evidence" value="ECO:0007669"/>
    <property type="project" value="TreeGrafter"/>
</dbReference>
<organism evidence="4">
    <name type="scientific">Callorhinchus milii</name>
    <name type="common">Ghost shark</name>
    <dbReference type="NCBI Taxonomy" id="7868"/>
    <lineage>
        <taxon>Eukaryota</taxon>
        <taxon>Metazoa</taxon>
        <taxon>Chordata</taxon>
        <taxon>Craniata</taxon>
        <taxon>Vertebrata</taxon>
        <taxon>Chondrichthyes</taxon>
        <taxon>Holocephali</taxon>
        <taxon>Chimaeriformes</taxon>
        <taxon>Callorhinchidae</taxon>
        <taxon>Callorhinchus</taxon>
    </lineage>
</organism>
<dbReference type="Gene3D" id="2.30.30.380">
    <property type="entry name" value="Zn-finger domain of Sec23/24"/>
    <property type="match status" value="1"/>
</dbReference>
<dbReference type="GO" id="GO:0090110">
    <property type="term" value="P:COPII-coated vesicle cargo loading"/>
    <property type="evidence" value="ECO:0007669"/>
    <property type="project" value="TreeGrafter"/>
</dbReference>
<dbReference type="PROSITE" id="PS50234">
    <property type="entry name" value="VWFA"/>
    <property type="match status" value="1"/>
</dbReference>
<dbReference type="PANTHER" id="PTHR13803">
    <property type="entry name" value="SEC24-RELATED PROTEIN"/>
    <property type="match status" value="1"/>
</dbReference>
<evidence type="ECO:0000256" key="2">
    <source>
        <dbReference type="SAM" id="MobiDB-lite"/>
    </source>
</evidence>
<dbReference type="InterPro" id="IPR036174">
    <property type="entry name" value="Znf_Sec23_Sec24_sf"/>
</dbReference>
<proteinExistence type="evidence at transcript level"/>
<evidence type="ECO:0000256" key="1">
    <source>
        <dbReference type="SAM" id="Coils"/>
    </source>
</evidence>
<dbReference type="GO" id="GO:0006886">
    <property type="term" value="P:intracellular protein transport"/>
    <property type="evidence" value="ECO:0007669"/>
    <property type="project" value="InterPro"/>
</dbReference>
<dbReference type="SUPFAM" id="SSF53300">
    <property type="entry name" value="vWA-like"/>
    <property type="match status" value="1"/>
</dbReference>
<dbReference type="GO" id="GO:0008270">
    <property type="term" value="F:zinc ion binding"/>
    <property type="evidence" value="ECO:0007669"/>
    <property type="project" value="InterPro"/>
</dbReference>
<keyword evidence="1" id="KW-0175">Coiled coil</keyword>
<dbReference type="PANTHER" id="PTHR13803:SF43">
    <property type="entry name" value="CIRCULARLY PERMUTATED RAS PROTEIN 1-LIKE"/>
    <property type="match status" value="1"/>
</dbReference>
<feature type="coiled-coil region" evidence="1">
    <location>
        <begin position="607"/>
        <end position="634"/>
    </location>
</feature>
<accession>V9KH08</accession>
<dbReference type="EMBL" id="JW864667">
    <property type="protein sequence ID" value="AFO97184.1"/>
    <property type="molecule type" value="mRNA"/>
</dbReference>
<feature type="region of interest" description="Disordered" evidence="2">
    <location>
        <begin position="75"/>
        <end position="160"/>
    </location>
</feature>
<feature type="domain" description="VWFA" evidence="3">
    <location>
        <begin position="257"/>
        <end position="488"/>
    </location>
</feature>
<sequence length="707" mass="78355">MEFACSHIVYNPLPRPRICWDEQRRARAGVSGDGETPAPNPPRVRPPEIPDHSIAHHYDNGYLRTTSARANSLYAQVPKHRTRNPVPPRQPEVLRARGQYSESDDSEAPPLPPRPSVRKPDLLNTARLSASLPATLNPPTQLPPPRPKRSPRLRAACKSNSSSKANVNVVSISLGKLVDLSDVGAQAARAVQCRRCPGALSSISRIHHRHLDVIWTCEFCQQQNVITRSFESIPWCPDVTYLLGPTNDDYINVDDSLVVFCVDVSGSMSVTNEIAVPNEVSKTVHISRLQSVQEAIQRSLLHMLQTCPQRRVALVTFHDEVTIYGDGLSAPLTLTEDELWDSDYLHSRASDYPTPLCIAESIQTLSQRVHKLEIKGTTALGSAALISIVIASKKPGSKVIICTDGKANTGMGFLTDVECEDDVYKQFYTELGEKASLAGVIVSVLTIEGTECRLAEIGSLADRTGGKVNIVNPSNLATEIQSTLEDDVIATDVTVTFVVTEQMYFGYEEQTGNKLVKNIGNVTKDTEVTFEFGIKESHIDTLQEQAKLPFQLQVHFRTRDNRRGCRIISQEKHIASNICLVEDSVNITVLGIHAAQLSARLTMQGRVKEACREMQAQKELIQRIVEKNQDQEEEEIYQNWLHCVATVCEDLSQSEQNVKAAKRTNEPPGGDSVFKMLSDEVASVVYRLKNAKSKMLKKPPPRLVPII</sequence>
<dbReference type="GO" id="GO:0030127">
    <property type="term" value="C:COPII vesicle coat"/>
    <property type="evidence" value="ECO:0007669"/>
    <property type="project" value="InterPro"/>
</dbReference>
<dbReference type="SUPFAM" id="SSF82919">
    <property type="entry name" value="Zn-finger domain of Sec23/24"/>
    <property type="match status" value="1"/>
</dbReference>
<dbReference type="Gene3D" id="3.40.50.410">
    <property type="entry name" value="von Willebrand factor, type A domain"/>
    <property type="match status" value="1"/>
</dbReference>